<dbReference type="GO" id="GO:0004713">
    <property type="term" value="F:protein tyrosine kinase activity"/>
    <property type="evidence" value="ECO:0007669"/>
    <property type="project" value="TreeGrafter"/>
</dbReference>
<dbReference type="EMBL" id="JTHE02000003">
    <property type="protein sequence ID" value="NEV69951.1"/>
    <property type="molecule type" value="Genomic_DNA"/>
</dbReference>
<keyword evidence="1" id="KW-0378">Hydrolase</keyword>
<evidence type="ECO:0000313" key="1">
    <source>
        <dbReference type="EMBL" id="NEV69951.1"/>
    </source>
</evidence>
<dbReference type="InterPro" id="IPR050155">
    <property type="entry name" value="HAD-like_hydrolase_sf"/>
</dbReference>
<dbReference type="Gene3D" id="1.10.150.240">
    <property type="entry name" value="Putative phosphatase, domain 2"/>
    <property type="match status" value="1"/>
</dbReference>
<proteinExistence type="predicted"/>
<dbReference type="PANTHER" id="PTHR43434">
    <property type="entry name" value="PHOSPHOGLYCOLATE PHOSPHATASE"/>
    <property type="match status" value="1"/>
</dbReference>
<reference evidence="1" key="2">
    <citation type="journal article" date="2015" name="Genome Announc.">
        <title>Draft Genome Sequence of Filamentous Marine Cyanobacterium Lyngbya confervoides Strain BDU141951.</title>
        <authorList>
            <person name="Chandrababunaidu M.M."/>
            <person name="Sen D."/>
            <person name="Tripathy S."/>
        </authorList>
    </citation>
    <scope>NUCLEOTIDE SEQUENCE</scope>
    <source>
        <strain evidence="1">BDU141951</strain>
    </source>
</reference>
<dbReference type="InterPro" id="IPR023198">
    <property type="entry name" value="PGP-like_dom2"/>
</dbReference>
<dbReference type="InterPro" id="IPR041492">
    <property type="entry name" value="HAD_2"/>
</dbReference>
<accession>A0A0C1VCX9</accession>
<dbReference type="InterPro" id="IPR036412">
    <property type="entry name" value="HAD-like_sf"/>
</dbReference>
<gene>
    <name evidence="1" type="ORF">QQ91_022925</name>
</gene>
<reference evidence="1" key="1">
    <citation type="submission" date="2014-11" db="EMBL/GenBank/DDBJ databases">
        <authorList>
            <person name="Malar M.C."/>
            <person name="Sen D."/>
            <person name="Tripathy S."/>
        </authorList>
    </citation>
    <scope>NUCLEOTIDE SEQUENCE</scope>
    <source>
        <strain evidence="1">BDU141951</strain>
    </source>
</reference>
<organism evidence="1">
    <name type="scientific">Lyngbya confervoides BDU141951</name>
    <dbReference type="NCBI Taxonomy" id="1574623"/>
    <lineage>
        <taxon>Bacteria</taxon>
        <taxon>Bacillati</taxon>
        <taxon>Cyanobacteriota</taxon>
        <taxon>Cyanophyceae</taxon>
        <taxon>Oscillatoriophycideae</taxon>
        <taxon>Oscillatoriales</taxon>
        <taxon>Microcoleaceae</taxon>
        <taxon>Lyngbya</taxon>
    </lineage>
</organism>
<dbReference type="SFLD" id="SFLDG01129">
    <property type="entry name" value="C1.5:_HAD__Beta-PGM__Phosphata"/>
    <property type="match status" value="1"/>
</dbReference>
<dbReference type="AlphaFoldDB" id="A0A0C1VCX9"/>
<sequence length="221" mass="24014">MHLLFDLDGTLTNPYQGITACILDALQQLGQPLPDERTLTEWIGPPLQDSFVAVLGDEALASEAVRLYRDRFATVGLYENEVYEGIAAMLSEVARSPHMAWVCTSKPRVFAEKIVAHFQLAPFFHGVYGSELNGDRAHKADLIAHLLTTEGIAAKDAVMIGDRHHDINGAKHNGLRAIGVTWGFGTAHELTQAGADGLCHAPGELMGQFQKLASLKFPGSR</sequence>
<dbReference type="Gene3D" id="3.40.50.1000">
    <property type="entry name" value="HAD superfamily/HAD-like"/>
    <property type="match status" value="1"/>
</dbReference>
<protein>
    <submittedName>
        <fullName evidence="1">HAD hydrolase-like protein</fullName>
    </submittedName>
</protein>
<dbReference type="InterPro" id="IPR023214">
    <property type="entry name" value="HAD_sf"/>
</dbReference>
<reference evidence="1" key="3">
    <citation type="submission" date="2020-02" db="EMBL/GenBank/DDBJ databases">
        <authorList>
            <person name="Sarangi A.N."/>
            <person name="Ghosh S."/>
            <person name="Mukherjee M."/>
            <person name="Tripathy S."/>
        </authorList>
    </citation>
    <scope>NUCLEOTIDE SEQUENCE</scope>
    <source>
        <strain evidence="1">BDU141951</strain>
    </source>
</reference>
<comment type="caution">
    <text evidence="1">The sequence shown here is derived from an EMBL/GenBank/DDBJ whole genome shotgun (WGS) entry which is preliminary data.</text>
</comment>
<dbReference type="GO" id="GO:0016787">
    <property type="term" value="F:hydrolase activity"/>
    <property type="evidence" value="ECO:0007669"/>
    <property type="project" value="UniProtKB-KW"/>
</dbReference>
<dbReference type="Pfam" id="PF13419">
    <property type="entry name" value="HAD_2"/>
    <property type="match status" value="1"/>
</dbReference>
<dbReference type="GO" id="GO:0005829">
    <property type="term" value="C:cytosol"/>
    <property type="evidence" value="ECO:0007669"/>
    <property type="project" value="TreeGrafter"/>
</dbReference>
<name>A0A0C1VCX9_9CYAN</name>
<dbReference type="SUPFAM" id="SSF56784">
    <property type="entry name" value="HAD-like"/>
    <property type="match status" value="1"/>
</dbReference>
<dbReference type="SFLD" id="SFLDS00003">
    <property type="entry name" value="Haloacid_Dehalogenase"/>
    <property type="match status" value="1"/>
</dbReference>
<dbReference type="PANTHER" id="PTHR43434:SF20">
    <property type="entry name" value="5'-NUCLEOTIDASE"/>
    <property type="match status" value="1"/>
</dbReference>